<dbReference type="EMBL" id="JAAXOX010000002">
    <property type="protein sequence ID" value="NKY21816.1"/>
    <property type="molecule type" value="Genomic_DNA"/>
</dbReference>
<dbReference type="AlphaFoldDB" id="A0A7X6KT54"/>
<sequence>MASTTRALRVLTLGAALTAGYLVARQCAIRLGATQVERSVGLPGDELLPEADLVVTRAITIQAPAAAVYPWLLQLGKGRAGFYSFDALENLIGLDIHSADQIVPEWQQVQVGDDVHLADDLALAIRRLEPDYAFVLHGEGPVLPDEDTPPFDFVWSFVLRPGPLPGTTRLVVRERYGYQESWARPMVEATIPVSTLMTAKMLRGIRDRAERVG</sequence>
<reference evidence="1 2" key="1">
    <citation type="submission" date="2020-04" db="EMBL/GenBank/DDBJ databases">
        <title>MicrobeNet Type strains.</title>
        <authorList>
            <person name="Nicholson A.C."/>
        </authorList>
    </citation>
    <scope>NUCLEOTIDE SEQUENCE [LARGE SCALE GENOMIC DNA]</scope>
    <source>
        <strain evidence="1 2">ATCC BAA-788</strain>
    </source>
</reference>
<gene>
    <name evidence="1" type="ORF">HGA03_03950</name>
</gene>
<accession>A0A7X6KT54</accession>
<evidence type="ECO:0000313" key="2">
    <source>
        <dbReference type="Proteomes" id="UP000581206"/>
    </source>
</evidence>
<comment type="caution">
    <text evidence="1">The sequence shown here is derived from an EMBL/GenBank/DDBJ whole genome shotgun (WGS) entry which is preliminary data.</text>
</comment>
<name>A0A7X6KT54_9CELL</name>
<evidence type="ECO:0000313" key="1">
    <source>
        <dbReference type="EMBL" id="NKY21816.1"/>
    </source>
</evidence>
<organism evidence="1 2">
    <name type="scientific">Cellulomonas denverensis</name>
    <dbReference type="NCBI Taxonomy" id="264297"/>
    <lineage>
        <taxon>Bacteria</taxon>
        <taxon>Bacillati</taxon>
        <taxon>Actinomycetota</taxon>
        <taxon>Actinomycetes</taxon>
        <taxon>Micrococcales</taxon>
        <taxon>Cellulomonadaceae</taxon>
        <taxon>Cellulomonas</taxon>
    </lineage>
</organism>
<keyword evidence="2" id="KW-1185">Reference proteome</keyword>
<dbReference type="Proteomes" id="UP000581206">
    <property type="component" value="Unassembled WGS sequence"/>
</dbReference>
<protein>
    <submittedName>
        <fullName evidence="1">SRPBCC family protein</fullName>
    </submittedName>
</protein>
<proteinExistence type="predicted"/>
<dbReference type="RefSeq" id="WP_168628955.1">
    <property type="nucleotide sequence ID" value="NZ_BONL01000002.1"/>
</dbReference>